<evidence type="ECO:0000256" key="2">
    <source>
        <dbReference type="SAM" id="SignalP"/>
    </source>
</evidence>
<feature type="signal peptide" evidence="2">
    <location>
        <begin position="1"/>
        <end position="18"/>
    </location>
</feature>
<comment type="caution">
    <text evidence="3">The sequence shown here is derived from an EMBL/GenBank/DDBJ whole genome shotgun (WGS) entry which is preliminary data.</text>
</comment>
<feature type="compositionally biased region" description="Basic and acidic residues" evidence="1">
    <location>
        <begin position="304"/>
        <end position="319"/>
    </location>
</feature>
<feature type="chain" id="PRO_5047412845" evidence="2">
    <location>
        <begin position="19"/>
        <end position="319"/>
    </location>
</feature>
<evidence type="ECO:0000313" key="4">
    <source>
        <dbReference type="Proteomes" id="UP001152321"/>
    </source>
</evidence>
<dbReference type="EMBL" id="JANRMI010000001">
    <property type="protein sequence ID" value="MDG0814727.1"/>
    <property type="molecule type" value="Genomic_DNA"/>
</dbReference>
<protein>
    <submittedName>
        <fullName evidence="3">Uncharacterized protein</fullName>
    </submittedName>
</protein>
<organism evidence="3 4">
    <name type="scientific">Bdellovibrio svalbardensis</name>
    <dbReference type="NCBI Taxonomy" id="2972972"/>
    <lineage>
        <taxon>Bacteria</taxon>
        <taxon>Pseudomonadati</taxon>
        <taxon>Bdellovibrionota</taxon>
        <taxon>Bdellovibrionia</taxon>
        <taxon>Bdellovibrionales</taxon>
        <taxon>Pseudobdellovibrionaceae</taxon>
        <taxon>Bdellovibrio</taxon>
    </lineage>
</organism>
<proteinExistence type="predicted"/>
<name>A0ABT6DE11_9BACT</name>
<keyword evidence="2" id="KW-0732">Signal</keyword>
<accession>A0ABT6DE11</accession>
<feature type="region of interest" description="Disordered" evidence="1">
    <location>
        <begin position="299"/>
        <end position="319"/>
    </location>
</feature>
<dbReference type="RefSeq" id="WP_277576214.1">
    <property type="nucleotide sequence ID" value="NZ_JANRMI010000001.1"/>
</dbReference>
<keyword evidence="4" id="KW-1185">Reference proteome</keyword>
<evidence type="ECO:0000256" key="1">
    <source>
        <dbReference type="SAM" id="MobiDB-lite"/>
    </source>
</evidence>
<sequence>MRLGILLTLMCSATTAMAASGMDLAKMNKNFACQAKVNQATMDMFVGMDPDGAAFAINPEGQTEVFDANRIVSRSNANGVETIVYKSKEPRMDGSGKMIFETVRKTVEIKRQDGKIMSVNKLFDMKKQVELAKKYNCPTCTMKMPVLKSLESTFVYDGDNCAVNQDIAYQAKDEKAAVEAKVNYDKKFCDALTPIVKQMGSQNAAQCGSLFAQAQMAYDGRAKELKAEGKSFSSFLGAESEKPNAMGNFDLGSKIAACTMADQAWGMGVYGGGIYGMGMMPGVGGMMIGGGVVMMGGGISPKSAPKEKENKAERSGAVR</sequence>
<evidence type="ECO:0000313" key="3">
    <source>
        <dbReference type="EMBL" id="MDG0814727.1"/>
    </source>
</evidence>
<reference evidence="3" key="1">
    <citation type="submission" date="2022-08" db="EMBL/GenBank/DDBJ databases">
        <title>Novel Bdellovibrio Species Isolated from Svalbard: Designation Bdellovibrio svalbardensis.</title>
        <authorList>
            <person name="Mitchell R.J."/>
            <person name="Choi S.Y."/>
        </authorList>
    </citation>
    <scope>NUCLEOTIDE SEQUENCE</scope>
    <source>
        <strain evidence="3">PAP01</strain>
    </source>
</reference>
<dbReference type="Proteomes" id="UP001152321">
    <property type="component" value="Unassembled WGS sequence"/>
</dbReference>
<gene>
    <name evidence="3" type="ORF">NWE73_00015</name>
</gene>